<evidence type="ECO:0000256" key="2">
    <source>
        <dbReference type="SAM" id="Phobius"/>
    </source>
</evidence>
<protein>
    <recommendedName>
        <fullName evidence="5">DUF2273 domain-containing protein</fullName>
    </recommendedName>
</protein>
<sequence>MNTALVGLGVGMALAFAGWFGGFGAFLLVAALGAIGFVAGKFIDGDLDPDEFFRSRSHDRDGAGAGNGNRTRDRDGDHLR</sequence>
<dbReference type="RefSeq" id="WP_399648899.1">
    <property type="nucleotide sequence ID" value="NZ_JBITYG010000004.1"/>
</dbReference>
<keyword evidence="2" id="KW-0472">Membrane</keyword>
<comment type="caution">
    <text evidence="3">The sequence shown here is derived from an EMBL/GenBank/DDBJ whole genome shotgun (WGS) entry which is preliminary data.</text>
</comment>
<keyword evidence="4" id="KW-1185">Reference proteome</keyword>
<accession>A0ABW8C940</accession>
<evidence type="ECO:0000313" key="4">
    <source>
        <dbReference type="Proteomes" id="UP001614394"/>
    </source>
</evidence>
<evidence type="ECO:0008006" key="5">
    <source>
        <dbReference type="Google" id="ProtNLM"/>
    </source>
</evidence>
<feature type="transmembrane region" description="Helical" evidence="2">
    <location>
        <begin position="12"/>
        <end position="39"/>
    </location>
</feature>
<evidence type="ECO:0000313" key="3">
    <source>
        <dbReference type="EMBL" id="MFI9101911.1"/>
    </source>
</evidence>
<feature type="region of interest" description="Disordered" evidence="1">
    <location>
        <begin position="54"/>
        <end position="80"/>
    </location>
</feature>
<evidence type="ECO:0000256" key="1">
    <source>
        <dbReference type="SAM" id="MobiDB-lite"/>
    </source>
</evidence>
<name>A0ABW8C940_9ACTN</name>
<dbReference type="Proteomes" id="UP001614394">
    <property type="component" value="Unassembled WGS sequence"/>
</dbReference>
<feature type="compositionally biased region" description="Basic and acidic residues" evidence="1">
    <location>
        <begin position="70"/>
        <end position="80"/>
    </location>
</feature>
<keyword evidence="2" id="KW-1133">Transmembrane helix</keyword>
<proteinExistence type="predicted"/>
<gene>
    <name evidence="3" type="ORF">ACIGXA_15455</name>
</gene>
<organism evidence="3 4">
    <name type="scientific">Streptomyces fildesensis</name>
    <dbReference type="NCBI Taxonomy" id="375757"/>
    <lineage>
        <taxon>Bacteria</taxon>
        <taxon>Bacillati</taxon>
        <taxon>Actinomycetota</taxon>
        <taxon>Actinomycetes</taxon>
        <taxon>Kitasatosporales</taxon>
        <taxon>Streptomycetaceae</taxon>
        <taxon>Streptomyces</taxon>
    </lineage>
</organism>
<reference evidence="3 4" key="1">
    <citation type="submission" date="2024-10" db="EMBL/GenBank/DDBJ databases">
        <title>The Natural Products Discovery Center: Release of the First 8490 Sequenced Strains for Exploring Actinobacteria Biosynthetic Diversity.</title>
        <authorList>
            <person name="Kalkreuter E."/>
            <person name="Kautsar S.A."/>
            <person name="Yang D."/>
            <person name="Bader C.D."/>
            <person name="Teijaro C.N."/>
            <person name="Fluegel L."/>
            <person name="Davis C.M."/>
            <person name="Simpson J.R."/>
            <person name="Lauterbach L."/>
            <person name="Steele A.D."/>
            <person name="Gui C."/>
            <person name="Meng S."/>
            <person name="Li G."/>
            <person name="Viehrig K."/>
            <person name="Ye F."/>
            <person name="Su P."/>
            <person name="Kiefer A.F."/>
            <person name="Nichols A."/>
            <person name="Cepeda A.J."/>
            <person name="Yan W."/>
            <person name="Fan B."/>
            <person name="Jiang Y."/>
            <person name="Adhikari A."/>
            <person name="Zheng C.-J."/>
            <person name="Schuster L."/>
            <person name="Cowan T.M."/>
            <person name="Smanski M.J."/>
            <person name="Chevrette M.G."/>
            <person name="De Carvalho L.P.S."/>
            <person name="Shen B."/>
        </authorList>
    </citation>
    <scope>NUCLEOTIDE SEQUENCE [LARGE SCALE GENOMIC DNA]</scope>
    <source>
        <strain evidence="3 4">NPDC053399</strain>
    </source>
</reference>
<keyword evidence="2" id="KW-0812">Transmembrane</keyword>
<dbReference type="EMBL" id="JBITYG010000004">
    <property type="protein sequence ID" value="MFI9101911.1"/>
    <property type="molecule type" value="Genomic_DNA"/>
</dbReference>